<dbReference type="eggNOG" id="ENOG502SJ91">
    <property type="taxonomic scope" value="Eukaryota"/>
</dbReference>
<proteinExistence type="predicted"/>
<reference evidence="3 4" key="1">
    <citation type="submission" date="2013-03" db="EMBL/GenBank/DDBJ databases">
        <title>The Genome Sequence of Capronia coronata CBS 617.96.</title>
        <authorList>
            <consortium name="The Broad Institute Genomics Platform"/>
            <person name="Cuomo C."/>
            <person name="de Hoog S."/>
            <person name="Gorbushina A."/>
            <person name="Walker B."/>
            <person name="Young S.K."/>
            <person name="Zeng Q."/>
            <person name="Gargeya S."/>
            <person name="Fitzgerald M."/>
            <person name="Haas B."/>
            <person name="Abouelleil A."/>
            <person name="Allen A.W."/>
            <person name="Alvarado L."/>
            <person name="Arachchi H.M."/>
            <person name="Berlin A.M."/>
            <person name="Chapman S.B."/>
            <person name="Gainer-Dewar J."/>
            <person name="Goldberg J."/>
            <person name="Griggs A."/>
            <person name="Gujja S."/>
            <person name="Hansen M."/>
            <person name="Howarth C."/>
            <person name="Imamovic A."/>
            <person name="Ireland A."/>
            <person name="Larimer J."/>
            <person name="McCowan C."/>
            <person name="Murphy C."/>
            <person name="Pearson M."/>
            <person name="Poon T.W."/>
            <person name="Priest M."/>
            <person name="Roberts A."/>
            <person name="Saif S."/>
            <person name="Shea T."/>
            <person name="Sisk P."/>
            <person name="Sykes S."/>
            <person name="Wortman J."/>
            <person name="Nusbaum C."/>
            <person name="Birren B."/>
        </authorList>
    </citation>
    <scope>NUCLEOTIDE SEQUENCE [LARGE SCALE GENOMIC DNA]</scope>
    <source>
        <strain evidence="3 4">CBS 617.96</strain>
    </source>
</reference>
<dbReference type="HOGENOM" id="CLU_012617_0_1_1"/>
<feature type="domain" description="AtuA-like ferredoxin-fold" evidence="2">
    <location>
        <begin position="468"/>
        <end position="569"/>
    </location>
</feature>
<evidence type="ECO:0000259" key="2">
    <source>
        <dbReference type="Pfam" id="PF23544"/>
    </source>
</evidence>
<dbReference type="RefSeq" id="XP_007721557.1">
    <property type="nucleotide sequence ID" value="XM_007723367.1"/>
</dbReference>
<dbReference type="PANTHER" id="PTHR47585:SF2">
    <property type="entry name" value="DUF1446 DOMAIN PROTEIN (AFU_ORTHOLOGUE AFUA_6G11420)"/>
    <property type="match status" value="1"/>
</dbReference>
<dbReference type="Pfam" id="PF07287">
    <property type="entry name" value="AtuA"/>
    <property type="match status" value="1"/>
</dbReference>
<dbReference type="GeneID" id="19157356"/>
<dbReference type="InterPro" id="IPR010839">
    <property type="entry name" value="AtuA_N"/>
</dbReference>
<dbReference type="InterPro" id="IPR056362">
    <property type="entry name" value="AtuA-like_ferredoxin_dom"/>
</dbReference>
<dbReference type="AlphaFoldDB" id="W9YND6"/>
<feature type="domain" description="Acyclic terpene utilisation N-terminal" evidence="1">
    <location>
        <begin position="1"/>
        <end position="427"/>
    </location>
</feature>
<dbReference type="Pfam" id="PF23544">
    <property type="entry name" value="AtuA_ferredoxin"/>
    <property type="match status" value="1"/>
</dbReference>
<evidence type="ECO:0000259" key="1">
    <source>
        <dbReference type="Pfam" id="PF07287"/>
    </source>
</evidence>
<name>W9YND6_9EURO</name>
<dbReference type="PANTHER" id="PTHR47585">
    <property type="match status" value="1"/>
</dbReference>
<evidence type="ECO:0000313" key="3">
    <source>
        <dbReference type="EMBL" id="EXJ94063.1"/>
    </source>
</evidence>
<evidence type="ECO:0000313" key="4">
    <source>
        <dbReference type="Proteomes" id="UP000019484"/>
    </source>
</evidence>
<dbReference type="Proteomes" id="UP000019484">
    <property type="component" value="Unassembled WGS sequence"/>
</dbReference>
<keyword evidence="4" id="KW-1185">Reference proteome</keyword>
<sequence>MSEVNMTLGAAKKVDNSALPADNGNPFVGAGPAYEAPFLEALEPALSDLAKYGIKVVANAGNTDTETLYKIVCRMVKEKELNIKVAWISGDEVLPAITDALHLGTSTFKNIYTGEVLSSWEFKPIYAQAYLGGQGIAEALSLGAQIVICGRVADASPVIGAAVWYHGWHRSQLTELANAFIAGHLIECSCYVTSGNFSGFKVLDSTSAGWADIGYPIAEISQSGKVIITKQKATGGAVTVDTCSAQLLYEIQGPWYFNSDVTAVVDEVWFEQIGPDRIALNGVKALPPPPTTKVGITARGGFQAEAMYFMTGLDVAEKARMTEAQLRKSLSPYSDRFSLLAFSVLGVPALDADSQNAATVVFRIFAQARKSEDIAPPKFLRPVMDNIMQAYPGGTFHLDFRLGIPKPYLEYYVTLLDQSRVHHAVHFDGKTTTIPPPPLTNVYPERQPSQPTTALPIDLAKFGPTQHVPLGTIVHARSGDKGSDCNCGFWVRQGVEYAWLRNLLSVDTIKLLLGKEYDTSRVPKIEIERFELPNLRAVHFLFRNLLDRGATSTSSVDFLGKNVAEYLRARYVNVPVKFLARGKL</sequence>
<protein>
    <recommendedName>
        <fullName evidence="5">DUF1446 domain-containing protein</fullName>
    </recommendedName>
</protein>
<evidence type="ECO:0008006" key="5">
    <source>
        <dbReference type="Google" id="ProtNLM"/>
    </source>
</evidence>
<dbReference type="EMBL" id="AMWN01000002">
    <property type="protein sequence ID" value="EXJ94063.1"/>
    <property type="molecule type" value="Genomic_DNA"/>
</dbReference>
<organism evidence="3 4">
    <name type="scientific">Capronia coronata CBS 617.96</name>
    <dbReference type="NCBI Taxonomy" id="1182541"/>
    <lineage>
        <taxon>Eukaryota</taxon>
        <taxon>Fungi</taxon>
        <taxon>Dikarya</taxon>
        <taxon>Ascomycota</taxon>
        <taxon>Pezizomycotina</taxon>
        <taxon>Eurotiomycetes</taxon>
        <taxon>Chaetothyriomycetidae</taxon>
        <taxon>Chaetothyriales</taxon>
        <taxon>Herpotrichiellaceae</taxon>
        <taxon>Capronia</taxon>
    </lineage>
</organism>
<dbReference type="STRING" id="1182541.W9YND6"/>
<gene>
    <name evidence="3" type="ORF">A1O1_02456</name>
</gene>
<comment type="caution">
    <text evidence="3">The sequence shown here is derived from an EMBL/GenBank/DDBJ whole genome shotgun (WGS) entry which is preliminary data.</text>
</comment>
<dbReference type="OrthoDB" id="10265871at2759"/>
<accession>W9YND6</accession>